<evidence type="ECO:0000256" key="3">
    <source>
        <dbReference type="ARBA" id="ARBA00023186"/>
    </source>
</evidence>
<keyword evidence="3 4" id="KW-0143">Chaperone</keyword>
<evidence type="ECO:0000256" key="2">
    <source>
        <dbReference type="ARBA" id="ARBA00023128"/>
    </source>
</evidence>
<evidence type="ECO:0000256" key="4">
    <source>
        <dbReference type="HAMAP-Rule" id="MF_03057"/>
    </source>
</evidence>
<dbReference type="PANTHER" id="PTHR12469">
    <property type="entry name" value="PROTEIN EMI5 HOMOLOG, MITOCHONDRIAL"/>
    <property type="match status" value="1"/>
</dbReference>
<dbReference type="GO" id="GO:0006121">
    <property type="term" value="P:mitochondrial electron transport, succinate to ubiquinone"/>
    <property type="evidence" value="ECO:0007669"/>
    <property type="project" value="UniProtKB-UniRule"/>
</dbReference>
<dbReference type="GO" id="GO:0005759">
    <property type="term" value="C:mitochondrial matrix"/>
    <property type="evidence" value="ECO:0007669"/>
    <property type="project" value="UniProtKB-SubCell"/>
</dbReference>
<proteinExistence type="inferred from homology"/>
<dbReference type="InterPro" id="IPR028882">
    <property type="entry name" value="SDHAF2"/>
</dbReference>
<evidence type="ECO:0000313" key="6">
    <source>
        <dbReference type="Proteomes" id="UP001153636"/>
    </source>
</evidence>
<dbReference type="GO" id="GO:0034553">
    <property type="term" value="P:mitochondrial respiratory chain complex II assembly"/>
    <property type="evidence" value="ECO:0007669"/>
    <property type="project" value="TreeGrafter"/>
</dbReference>
<reference evidence="5" key="1">
    <citation type="submission" date="2022-01" db="EMBL/GenBank/DDBJ databases">
        <authorList>
            <person name="King R."/>
        </authorList>
    </citation>
    <scope>NUCLEOTIDE SEQUENCE</scope>
</reference>
<dbReference type="HAMAP" id="MF_03057">
    <property type="entry name" value="SDHAF2"/>
    <property type="match status" value="1"/>
</dbReference>
<comment type="subcellular location">
    <subcellularLocation>
        <location evidence="1 4">Mitochondrion matrix</location>
    </subcellularLocation>
</comment>
<dbReference type="Proteomes" id="UP001153636">
    <property type="component" value="Chromosome 10"/>
</dbReference>
<dbReference type="PANTHER" id="PTHR12469:SF2">
    <property type="entry name" value="SUCCINATE DEHYDROGENASE ASSEMBLY FACTOR 2, MITOCHONDRIAL"/>
    <property type="match status" value="1"/>
</dbReference>
<organism evidence="5 6">
    <name type="scientific">Psylliodes chrysocephalus</name>
    <dbReference type="NCBI Taxonomy" id="3402493"/>
    <lineage>
        <taxon>Eukaryota</taxon>
        <taxon>Metazoa</taxon>
        <taxon>Ecdysozoa</taxon>
        <taxon>Arthropoda</taxon>
        <taxon>Hexapoda</taxon>
        <taxon>Insecta</taxon>
        <taxon>Pterygota</taxon>
        <taxon>Neoptera</taxon>
        <taxon>Endopterygota</taxon>
        <taxon>Coleoptera</taxon>
        <taxon>Polyphaga</taxon>
        <taxon>Cucujiformia</taxon>
        <taxon>Chrysomeloidea</taxon>
        <taxon>Chrysomelidae</taxon>
        <taxon>Galerucinae</taxon>
        <taxon>Alticini</taxon>
        <taxon>Psylliodes</taxon>
    </lineage>
</organism>
<gene>
    <name evidence="5" type="ORF">PSYICH_LOCUS1755</name>
</gene>
<dbReference type="Gene3D" id="1.10.150.250">
    <property type="entry name" value="Flavinator of succinate dehydrogenase"/>
    <property type="match status" value="1"/>
</dbReference>
<comment type="similarity">
    <text evidence="4">Belongs to the SDHAF2 family.</text>
</comment>
<protein>
    <recommendedName>
        <fullName evidence="4">Succinate dehydrogenase assembly factor 2, mitochondrial</fullName>
        <shortName evidence="4">SDH assembly factor 2</shortName>
        <shortName evidence="4">SDHAF2</shortName>
    </recommendedName>
</protein>
<accession>A0A9P0G8B7</accession>
<dbReference type="InterPro" id="IPR005631">
    <property type="entry name" value="SDH"/>
</dbReference>
<dbReference type="GO" id="GO:0006099">
    <property type="term" value="P:tricarboxylic acid cycle"/>
    <property type="evidence" value="ECO:0007669"/>
    <property type="project" value="TreeGrafter"/>
</dbReference>
<keyword evidence="2 4" id="KW-0496">Mitochondrion</keyword>
<comment type="subunit">
    <text evidence="4">Interacts with the flavoprotein subunit within the SDH catalytic dimer.</text>
</comment>
<dbReference type="Pfam" id="PF03937">
    <property type="entry name" value="Sdh5"/>
    <property type="match status" value="1"/>
</dbReference>
<evidence type="ECO:0000256" key="1">
    <source>
        <dbReference type="ARBA" id="ARBA00004305"/>
    </source>
</evidence>
<dbReference type="AlphaFoldDB" id="A0A9P0G8B7"/>
<comment type="function">
    <text evidence="4">Plays an essential role in the assembly of succinate dehydrogenase (SDH), an enzyme complex (also referred to as respiratory complex II) that is a component of both the tricarboxylic acid (TCA) cycle and the mitochondrial electron transport chain, and which couples the oxidation of succinate to fumarate with the reduction of ubiquinone (coenzyme Q) to ubiquinol. Required for flavinylation (covalent attachment of FAD) of the flavoprotein subunit of the SDH catalytic dimer.</text>
</comment>
<evidence type="ECO:0000313" key="5">
    <source>
        <dbReference type="EMBL" id="CAH1100402.1"/>
    </source>
</evidence>
<sequence>MNSSLLKMCINGRYLRLLSTPNTKFFSSQIIDPPDDLFTIPRPSSRENETTEIRRARLLYQSRKRGMLENDLLLSTFAAKYLKTFNDEQLAKYDRLINGPSNDWELYYWATNLKRTPEEYKNDIMDLLQDHCKNLNKEVRIRQPDLY</sequence>
<dbReference type="OrthoDB" id="284292at2759"/>
<keyword evidence="6" id="KW-1185">Reference proteome</keyword>
<dbReference type="FunFam" id="1.10.150.250:FF:000002">
    <property type="entry name" value="Succinate dehydrogenase assembly factor 2, mitochondrial"/>
    <property type="match status" value="1"/>
</dbReference>
<name>A0A9P0G8B7_9CUCU</name>
<dbReference type="SUPFAM" id="SSF109910">
    <property type="entry name" value="YgfY-like"/>
    <property type="match status" value="1"/>
</dbReference>
<dbReference type="InterPro" id="IPR036714">
    <property type="entry name" value="SDH_sf"/>
</dbReference>
<dbReference type="EMBL" id="OV651822">
    <property type="protein sequence ID" value="CAH1100402.1"/>
    <property type="molecule type" value="Genomic_DNA"/>
</dbReference>